<dbReference type="Pfam" id="PF01431">
    <property type="entry name" value="Peptidase_M13"/>
    <property type="match status" value="1"/>
</dbReference>
<evidence type="ECO:0000256" key="4">
    <source>
        <dbReference type="ARBA" id="ARBA00022670"/>
    </source>
</evidence>
<evidence type="ECO:0000259" key="10">
    <source>
        <dbReference type="Pfam" id="PF01431"/>
    </source>
</evidence>
<dbReference type="InterPro" id="IPR018497">
    <property type="entry name" value="Peptidase_M13_C"/>
</dbReference>
<dbReference type="KEGG" id="scac:106095692"/>
<evidence type="ECO:0000256" key="3">
    <source>
        <dbReference type="ARBA" id="ARBA00007357"/>
    </source>
</evidence>
<dbReference type="InterPro" id="IPR024079">
    <property type="entry name" value="MetalloPept_cat_dom_sf"/>
</dbReference>
<dbReference type="OrthoDB" id="7944999at2759"/>
<protein>
    <recommendedName>
        <fullName evidence="14">Peptidase M13 N-terminal domain-containing protein</fullName>
    </recommendedName>
</protein>
<dbReference type="Gene3D" id="3.40.390.10">
    <property type="entry name" value="Collagenase (Catalytic Domain)"/>
    <property type="match status" value="1"/>
</dbReference>
<name>A0A1I8P5D1_STOCA</name>
<dbReference type="Pfam" id="PF05649">
    <property type="entry name" value="Peptidase_M13_N"/>
    <property type="match status" value="1"/>
</dbReference>
<comment type="subcellular location">
    <subcellularLocation>
        <location evidence="2">Cell membrane</location>
        <topology evidence="2">Single-pass type II membrane protein</topology>
    </subcellularLocation>
</comment>
<dbReference type="AlphaFoldDB" id="A0A1I8P5D1"/>
<reference evidence="12" key="1">
    <citation type="submission" date="2020-05" db="UniProtKB">
        <authorList>
            <consortium name="EnsemblMetazoa"/>
        </authorList>
    </citation>
    <scope>IDENTIFICATION</scope>
    <source>
        <strain evidence="12">USDA</strain>
    </source>
</reference>
<evidence type="ECO:0000256" key="5">
    <source>
        <dbReference type="ARBA" id="ARBA00022723"/>
    </source>
</evidence>
<evidence type="ECO:0000313" key="13">
    <source>
        <dbReference type="Proteomes" id="UP000095300"/>
    </source>
</evidence>
<feature type="chain" id="PRO_5009326035" description="Peptidase M13 N-terminal domain-containing protein" evidence="9">
    <location>
        <begin position="27"/>
        <end position="682"/>
    </location>
</feature>
<gene>
    <name evidence="12" type="primary">106095692</name>
</gene>
<dbReference type="InterPro" id="IPR000718">
    <property type="entry name" value="Peptidase_M13"/>
</dbReference>
<feature type="domain" description="Peptidase M13 N-terminal" evidence="11">
    <location>
        <begin position="56"/>
        <end position="422"/>
    </location>
</feature>
<dbReference type="PANTHER" id="PTHR11733:SF238">
    <property type="entry name" value="FI07649P-RELATED"/>
    <property type="match status" value="1"/>
</dbReference>
<accession>A0A1I8P5D1</accession>
<dbReference type="InterPro" id="IPR008753">
    <property type="entry name" value="Peptidase_M13_N"/>
</dbReference>
<dbReference type="GO" id="GO:0004222">
    <property type="term" value="F:metalloendopeptidase activity"/>
    <property type="evidence" value="ECO:0007669"/>
    <property type="project" value="InterPro"/>
</dbReference>
<comment type="cofactor">
    <cofactor evidence="1">
        <name>Zn(2+)</name>
        <dbReference type="ChEBI" id="CHEBI:29105"/>
    </cofactor>
</comment>
<evidence type="ECO:0000256" key="2">
    <source>
        <dbReference type="ARBA" id="ARBA00004401"/>
    </source>
</evidence>
<evidence type="ECO:0000256" key="8">
    <source>
        <dbReference type="ARBA" id="ARBA00023049"/>
    </source>
</evidence>
<keyword evidence="5" id="KW-0479">Metal-binding</keyword>
<dbReference type="Gene3D" id="1.10.1380.10">
    <property type="entry name" value="Neutral endopeptidase , domain2"/>
    <property type="match status" value="1"/>
</dbReference>
<keyword evidence="4" id="KW-0645">Protease</keyword>
<dbReference type="GO" id="GO:0016485">
    <property type="term" value="P:protein processing"/>
    <property type="evidence" value="ECO:0007669"/>
    <property type="project" value="TreeGrafter"/>
</dbReference>
<dbReference type="InterPro" id="IPR042089">
    <property type="entry name" value="Peptidase_M13_dom_2"/>
</dbReference>
<comment type="similarity">
    <text evidence="3">Belongs to the peptidase M13 family.</text>
</comment>
<dbReference type="GO" id="GO:0046872">
    <property type="term" value="F:metal ion binding"/>
    <property type="evidence" value="ECO:0007669"/>
    <property type="project" value="UniProtKB-KW"/>
</dbReference>
<keyword evidence="9" id="KW-0732">Signal</keyword>
<evidence type="ECO:0000256" key="1">
    <source>
        <dbReference type="ARBA" id="ARBA00001947"/>
    </source>
</evidence>
<organism evidence="12 13">
    <name type="scientific">Stomoxys calcitrans</name>
    <name type="common">Stable fly</name>
    <name type="synonym">Conops calcitrans</name>
    <dbReference type="NCBI Taxonomy" id="35570"/>
    <lineage>
        <taxon>Eukaryota</taxon>
        <taxon>Metazoa</taxon>
        <taxon>Ecdysozoa</taxon>
        <taxon>Arthropoda</taxon>
        <taxon>Hexapoda</taxon>
        <taxon>Insecta</taxon>
        <taxon>Pterygota</taxon>
        <taxon>Neoptera</taxon>
        <taxon>Endopterygota</taxon>
        <taxon>Diptera</taxon>
        <taxon>Brachycera</taxon>
        <taxon>Muscomorpha</taxon>
        <taxon>Muscoidea</taxon>
        <taxon>Muscidae</taxon>
        <taxon>Stomoxys</taxon>
    </lineage>
</organism>
<dbReference type="EnsemblMetazoa" id="SCAU004937-RA">
    <property type="protein sequence ID" value="SCAU004937-PA"/>
    <property type="gene ID" value="SCAU004937"/>
</dbReference>
<dbReference type="CDD" id="cd08662">
    <property type="entry name" value="M13"/>
    <property type="match status" value="1"/>
</dbReference>
<evidence type="ECO:0000256" key="9">
    <source>
        <dbReference type="SAM" id="SignalP"/>
    </source>
</evidence>
<dbReference type="GO" id="GO:0005886">
    <property type="term" value="C:plasma membrane"/>
    <property type="evidence" value="ECO:0007669"/>
    <property type="project" value="UniProtKB-SubCell"/>
</dbReference>
<keyword evidence="8" id="KW-0482">Metalloprotease</keyword>
<dbReference type="SUPFAM" id="SSF55486">
    <property type="entry name" value="Metalloproteases ('zincins'), catalytic domain"/>
    <property type="match status" value="1"/>
</dbReference>
<evidence type="ECO:0000313" key="12">
    <source>
        <dbReference type="EnsemblMetazoa" id="SCAU004937-PA"/>
    </source>
</evidence>
<dbReference type="VEuPathDB" id="VectorBase:SCAU004937"/>
<evidence type="ECO:0000256" key="7">
    <source>
        <dbReference type="ARBA" id="ARBA00022833"/>
    </source>
</evidence>
<evidence type="ECO:0008006" key="14">
    <source>
        <dbReference type="Google" id="ProtNLM"/>
    </source>
</evidence>
<feature type="domain" description="Peptidase M13 C-terminal" evidence="10">
    <location>
        <begin position="478"/>
        <end position="679"/>
    </location>
</feature>
<dbReference type="Proteomes" id="UP000095300">
    <property type="component" value="Unassembled WGS sequence"/>
</dbReference>
<dbReference type="PROSITE" id="PS51885">
    <property type="entry name" value="NEPRILYSIN"/>
    <property type="match status" value="1"/>
</dbReference>
<proteinExistence type="inferred from homology"/>
<feature type="signal peptide" evidence="9">
    <location>
        <begin position="1"/>
        <end position="26"/>
    </location>
</feature>
<evidence type="ECO:0000256" key="6">
    <source>
        <dbReference type="ARBA" id="ARBA00022801"/>
    </source>
</evidence>
<keyword evidence="7" id="KW-0862">Zinc</keyword>
<sequence>MTPFTMDSGHKFILLLLALTVASVASIPVQQNYSSTLLRLAKGSEMKAYLNEDKPPCQNFYKFACGNWARLNPAPARGKSSHLGQLTELYNLKSAEMLSLESKSDSGIDHKLKDFYDSCLKTGKLDKNALDTIIRVVNFTGGWPVIHDVNWYDSHYDWLQVVAEMRRKLGVDILIGLKIVPDFMEKDMNRIMVGAPKMYLDRDAYLQEDKESLRLAYTSSIENQLHRYFPEMSDEWVSEVAGQVLTVEKRMAEGLPSNKALTMEQLTRLRYTADLKTNYGSYVDIGRYLHVIFSQTIYAQVYESPEDYFSSLMDVIRSTPKLTIANYTMWKVLEFFDLPRAQLSKTKEHCVGKVMEYFPEALESMFSRNYQTMQMINELQSVWSDVKKTFRAELQSSQRLTWISTETKQKAIEKLEAMELEINSSDSPSSNSMQKLFVNRNNYYQNIITIWQWKTQLNLEQLYEKPMEPVSQFTVPHYVYEKNRIEVPVIFLQSRFLWDPAYPHSLLYSTLGYILAQQMLKGFDSQGRKYDKHGYQKSWWDTISEKDFDNRAMNFVDQYKEYKFPNWVQTEDKNLINTYVSDNGALIIAWKAYQQWWKNVAHADLVEQEKLPLLDKYNHQQLFFIGFAQLWCADYAEDIPEFNDLPERWRVIGALANLNDFAREYQCELGNKMNPAQKRFLY</sequence>
<keyword evidence="6" id="KW-0378">Hydrolase</keyword>
<keyword evidence="13" id="KW-1185">Reference proteome</keyword>
<dbReference type="PANTHER" id="PTHR11733">
    <property type="entry name" value="ZINC METALLOPROTEASE FAMILY M13 NEPRILYSIN-RELATED"/>
    <property type="match status" value="1"/>
</dbReference>
<evidence type="ECO:0000259" key="11">
    <source>
        <dbReference type="Pfam" id="PF05649"/>
    </source>
</evidence>